<evidence type="ECO:0000313" key="2">
    <source>
        <dbReference type="EMBL" id="PPZ92259.1"/>
    </source>
</evidence>
<gene>
    <name evidence="2" type="ORF">C3729_04625</name>
</gene>
<comment type="caution">
    <text evidence="2">The sequence shown here is derived from an EMBL/GenBank/DDBJ whole genome shotgun (WGS) entry which is preliminary data.</text>
</comment>
<dbReference type="GO" id="GO:0061504">
    <property type="term" value="P:cyclic threonylcarbamoyladenosine biosynthetic process"/>
    <property type="evidence" value="ECO:0007669"/>
    <property type="project" value="TreeGrafter"/>
</dbReference>
<dbReference type="InterPro" id="IPR000594">
    <property type="entry name" value="ThiF_NAD_FAD-bd"/>
</dbReference>
<accession>A0A2S7I6V8</accession>
<sequence length="462" mass="52012">MNRIRITEKHHADIYSHLFPGDGMEAVGIALCGKHFYKGNQTLLVQDFYPVPYDVCERTEDYIRWSTDFINPLLEKAQKENLSLLKIHCHPSGYDRFSDLDSESDYALFSSVHSWLQSNYPHSSCVMLPDGKLFGRFFHENMEEEIVHQFSIIGSDIKSWHYSDNELSVKSEAFKRNEQAFGKKTVKLLSKMKIAVVGCSGTGSPSIEQLTRLGVGTLVLVDNDYLDTVNLNRILGSNYTQALSKISKVDLLEAHVREIGLDTKVESFRSNLVNEDVIRAVADCDVIFGCVDSAEGRHIMDLLSAYYIIPLIDIGVKFDADGQGGINGLFGSVHYVKPFGSSLMSRGQYNLEQVASEEIKRRNKEEFARNQYLVEAGESSPAVISINMQMSSIAVNELLARIHPYRTLSNAEIDVIRSNFSEAITFPDELPESCPYFSKRVGKGSVYPLLNRLEFSINEKVV</sequence>
<dbReference type="EMBL" id="PTPZ01000002">
    <property type="protein sequence ID" value="PPZ92259.1"/>
    <property type="molecule type" value="Genomic_DNA"/>
</dbReference>
<dbReference type="GO" id="GO:0008641">
    <property type="term" value="F:ubiquitin-like modifier activating enzyme activity"/>
    <property type="evidence" value="ECO:0007669"/>
    <property type="project" value="InterPro"/>
</dbReference>
<dbReference type="PANTHER" id="PTHR43267:SF1">
    <property type="entry name" value="TRNA THREONYLCARBAMOYLADENOSINE DEHYDRATASE"/>
    <property type="match status" value="1"/>
</dbReference>
<dbReference type="RefSeq" id="WP_104793074.1">
    <property type="nucleotide sequence ID" value="NZ_PTPZ01000002.1"/>
</dbReference>
<dbReference type="PANTHER" id="PTHR43267">
    <property type="entry name" value="TRNA THREONYLCARBAMOYLADENOSINE DEHYDRATASE"/>
    <property type="match status" value="1"/>
</dbReference>
<dbReference type="InterPro" id="IPR045886">
    <property type="entry name" value="ThiF/MoeB/HesA"/>
</dbReference>
<evidence type="ECO:0000259" key="1">
    <source>
        <dbReference type="Pfam" id="PF00899"/>
    </source>
</evidence>
<dbReference type="Pfam" id="PF00899">
    <property type="entry name" value="ThiF"/>
    <property type="match status" value="1"/>
</dbReference>
<dbReference type="SUPFAM" id="SSF69572">
    <property type="entry name" value="Activating enzymes of the ubiquitin-like proteins"/>
    <property type="match status" value="1"/>
</dbReference>
<dbReference type="Gene3D" id="3.40.50.720">
    <property type="entry name" value="NAD(P)-binding Rossmann-like Domain"/>
    <property type="match status" value="1"/>
</dbReference>
<proteinExistence type="predicted"/>
<name>A0A2S7I6V8_9FLAO</name>
<organism evidence="2 3">
    <name type="scientific">Cloacibacterium normanense</name>
    <dbReference type="NCBI Taxonomy" id="237258"/>
    <lineage>
        <taxon>Bacteria</taxon>
        <taxon>Pseudomonadati</taxon>
        <taxon>Bacteroidota</taxon>
        <taxon>Flavobacteriia</taxon>
        <taxon>Flavobacteriales</taxon>
        <taxon>Weeksellaceae</taxon>
    </lineage>
</organism>
<reference evidence="2 3" key="1">
    <citation type="submission" date="2018-02" db="EMBL/GenBank/DDBJ databases">
        <title>Draft genome sequence of bacterial isolates from marine environment.</title>
        <authorList>
            <person name="Singh S.K."/>
            <person name="Hill R."/>
            <person name="Major S."/>
            <person name="Cai H."/>
            <person name="Li Y."/>
        </authorList>
    </citation>
    <scope>NUCLEOTIDE SEQUENCE [LARGE SCALE GENOMIC DNA]</scope>
    <source>
        <strain evidence="2 3">IMET F</strain>
    </source>
</reference>
<dbReference type="GO" id="GO:0061503">
    <property type="term" value="F:tRNA threonylcarbamoyladenosine dehydratase"/>
    <property type="evidence" value="ECO:0007669"/>
    <property type="project" value="TreeGrafter"/>
</dbReference>
<feature type="domain" description="THIF-type NAD/FAD binding fold" evidence="1">
    <location>
        <begin position="176"/>
        <end position="405"/>
    </location>
</feature>
<dbReference type="Proteomes" id="UP000238565">
    <property type="component" value="Unassembled WGS sequence"/>
</dbReference>
<dbReference type="InterPro" id="IPR035985">
    <property type="entry name" value="Ubiquitin-activating_enz"/>
</dbReference>
<dbReference type="AlphaFoldDB" id="A0A2S7I6V8"/>
<evidence type="ECO:0000313" key="3">
    <source>
        <dbReference type="Proteomes" id="UP000238565"/>
    </source>
</evidence>
<protein>
    <submittedName>
        <fullName evidence="2">Thiamine biosynthesis protein ThiF</fullName>
    </submittedName>
</protein>